<gene>
    <name evidence="1" type="ORF">SCF082_LOCUS18999</name>
</gene>
<evidence type="ECO:0000313" key="1">
    <source>
        <dbReference type="EMBL" id="CAK9029926.1"/>
    </source>
</evidence>
<dbReference type="Pfam" id="PF12796">
    <property type="entry name" value="Ank_2"/>
    <property type="match status" value="1"/>
</dbReference>
<name>A0ABP0KSQ4_9DINO</name>
<dbReference type="EMBL" id="CAXAMM010012891">
    <property type="protein sequence ID" value="CAK9029926.1"/>
    <property type="molecule type" value="Genomic_DNA"/>
</dbReference>
<evidence type="ECO:0000313" key="2">
    <source>
        <dbReference type="Proteomes" id="UP001642464"/>
    </source>
</evidence>
<dbReference type="PROSITE" id="PS50088">
    <property type="entry name" value="ANK_REPEAT"/>
    <property type="match status" value="1"/>
</dbReference>
<dbReference type="InterPro" id="IPR002110">
    <property type="entry name" value="Ankyrin_rpt"/>
</dbReference>
<dbReference type="PROSITE" id="PS50297">
    <property type="entry name" value="ANK_REP_REGION"/>
    <property type="match status" value="1"/>
</dbReference>
<protein>
    <submittedName>
        <fullName evidence="1">Acyl-CoA-binding domain-containing protein 6</fullName>
    </submittedName>
</protein>
<keyword evidence="2" id="KW-1185">Reference proteome</keyword>
<dbReference type="Gene3D" id="1.25.40.20">
    <property type="entry name" value="Ankyrin repeat-containing domain"/>
    <property type="match status" value="1"/>
</dbReference>
<dbReference type="PANTHER" id="PTHR24134">
    <property type="entry name" value="ANKYRIN REPEAT-CONTAINING PROTEIN DDB_G0279043"/>
    <property type="match status" value="1"/>
</dbReference>
<organism evidence="1 2">
    <name type="scientific">Durusdinium trenchii</name>
    <dbReference type="NCBI Taxonomy" id="1381693"/>
    <lineage>
        <taxon>Eukaryota</taxon>
        <taxon>Sar</taxon>
        <taxon>Alveolata</taxon>
        <taxon>Dinophyceae</taxon>
        <taxon>Suessiales</taxon>
        <taxon>Symbiodiniaceae</taxon>
        <taxon>Durusdinium</taxon>
    </lineage>
</organism>
<sequence>MATWESHDEGIRSSDDAQSSTQVHPKRKKKRSKVKAPASVIFGRQEEALERDKNIVLPEGPDEAVLTQKDILLEAWEAARNAQHVSALQWFDQVNANADEELQGMSALHWALQECSSAIPFLLESKAAVNAFNSEGMTPLHQAVGLHGPEQVEVVKLLLEADADANLAAKVREPQNPHEPTPSPLQLAMKESNLRALQAFCEAGKANKELMQFLIRAEGPDAVEALQSWKKKARIQHSSRRGTLRRKSVALGERRAHLRERLRTVLAAPSRKGELDAAQEYATLETQNLYHTPAVQVDLYFLPGLNASDAYEREMLKAMTETMNEGIFQTEVVEAVVSAAWMQLRASTAWEIVSNLLNVALLCYTSFSFRSGQQHSSVSLMLVALLHGKKTLEELCQYISLFCMQRIHILDFDNLADVAYITIGWCAILRQASASGLEKPFMGLFSALAWLRALYTFRGETWMGPRLLPILSAIKDTKAFFVVTGTCLLAATHCYYNLQMRGEPTPSYAAFLQVIRLGIFGDFDLHEFEGLDTTYQMNDENHHWEPQDPDPGPDYVWAHALFYCIGVGIFLLLMNLFVGVLSQNFELYEDQSAVLFYRARAKMLLELQARPWKYLIFSLFSAKIEASDDSEAQGEKSMMRTLLQFSWWPLAPFWIAAFGKEPDHGGLEREALANHVVCLMTQYRCGSVLLLIFLPVSFALSAILAVLFLLGRCVFQCQLPGLFYTVAVALGFCGPGGTATAQQSWIWVVLRPEAPVEDLRSVRSEVKNSLLKVQDRFEKKINELSSAQEEHKDLLHRMEDTLLKLQGMQTDRQGQLNGMEHKLQGVEDTLQGMETKLEQLTTLVETLVQHPRD</sequence>
<proteinExistence type="predicted"/>
<dbReference type="SUPFAM" id="SSF48403">
    <property type="entry name" value="Ankyrin repeat"/>
    <property type="match status" value="1"/>
</dbReference>
<dbReference type="SMART" id="SM00248">
    <property type="entry name" value="ANK"/>
    <property type="match status" value="3"/>
</dbReference>
<comment type="caution">
    <text evidence="1">The sequence shown here is derived from an EMBL/GenBank/DDBJ whole genome shotgun (WGS) entry which is preliminary data.</text>
</comment>
<dbReference type="Proteomes" id="UP001642464">
    <property type="component" value="Unassembled WGS sequence"/>
</dbReference>
<reference evidence="1 2" key="1">
    <citation type="submission" date="2024-02" db="EMBL/GenBank/DDBJ databases">
        <authorList>
            <person name="Chen Y."/>
            <person name="Shah S."/>
            <person name="Dougan E. K."/>
            <person name="Thang M."/>
            <person name="Chan C."/>
        </authorList>
    </citation>
    <scope>NUCLEOTIDE SEQUENCE [LARGE SCALE GENOMIC DNA]</scope>
</reference>
<dbReference type="PANTHER" id="PTHR24134:SF9">
    <property type="entry name" value="ANKYRIN REPEAT AND SOCS BOX PROTEIN 8"/>
    <property type="match status" value="1"/>
</dbReference>
<dbReference type="InterPro" id="IPR036770">
    <property type="entry name" value="Ankyrin_rpt-contain_sf"/>
</dbReference>
<accession>A0ABP0KSQ4</accession>